<dbReference type="EMBL" id="UYJE01006365">
    <property type="protein sequence ID" value="VDI45415.1"/>
    <property type="molecule type" value="Genomic_DNA"/>
</dbReference>
<dbReference type="OrthoDB" id="5962960at2759"/>
<dbReference type="CDD" id="cd01670">
    <property type="entry name" value="Death"/>
    <property type="match status" value="1"/>
</dbReference>
<name>A0A8B6F9R0_MYTGA</name>
<dbReference type="GO" id="GO:0007165">
    <property type="term" value="P:signal transduction"/>
    <property type="evidence" value="ECO:0007669"/>
    <property type="project" value="InterPro"/>
</dbReference>
<protein>
    <recommendedName>
        <fullName evidence="2">Death domain-containing protein</fullName>
    </recommendedName>
</protein>
<evidence type="ECO:0000313" key="3">
    <source>
        <dbReference type="EMBL" id="VDI45415.1"/>
    </source>
</evidence>
<dbReference type="InterPro" id="IPR027417">
    <property type="entry name" value="P-loop_NTPase"/>
</dbReference>
<sequence>MLVILSMFGNKSNFSVEESRMVTIRIPFVLVEIFETFTGETLKEALIDSSYNGTVIINIDKLKIRRDLFCKFFDYSINYVLGVFEELFRKPEIKYITTLMAVGVGCESSVVINAMIQRFPNLTVIVPKEPDLVVLKGAVLYGLDTEKITIMKCMSESILTKISQLNRDDFQDLVALGTFASYDNRVYLAGPCNIGKSSPASILIGEAIPKTWFSTDGLIIHFGRNGIDLQHRKMIPLKKGSGDILTKLLLGNPELKVQQKPSGVSQIDQRIVKNKGGDKGDPISNLTTNESKIDTSNSDKFPPKHLVQNINATSRLTSARRREKNPSPRETFKETSKGFQNQTIHTAHSIQDDLLEKSKKENYRLSISPSDLVDFGGQKSFDMTHQLFIQHRGTFILMFDGRKGLYTELEEYPQGDVTAASILTHWINSVLTYCNKSEDKMPRMVFAATHGDSFSEVEKQKLCVAFQKELTQIFSSHKLEDHIQYDKVFFINATDAEDLEIDRLKDTLVDIAFQQSTWGQQMPIVWVPLDLSISDMRADGVKLITRKKLLEINQSHGENALSETRVEDFLLVQHSIGKILYFDEPALRGFIFIQPTAMVNILRAFITDIMFWPAKGPIRYILDNLSSTGVLRKQDLFTLWSQPAFKDILPDVRKMEYVVQVLLHLDILVEPKRYIEKEISADFFLVPCMVKAMIPKNMQSNATDDRTICIAYHLRDMVIPSALSFKFIGASISIWPLRVVGTRFCFFYQAAILDVDNKNEIQIYIRGQTIIVYLINEDSKQLISPDLATTTQECLTLALERILQFSHRCLVNHDIPVVSDLFEIEVGEICKGETCLIPLSVAKQQIHWVCKNGNTHETKLPLYWFFDKNKEHCDQNCKGLERKTLLLRPKDQHFVQLARTIGIGDFHKFYMNLGMTKADYDNILFRYFSNPMDFMLFGLFAWRDKEDSTPSKATFENLLTALTAIQEPHYLCQVHREDHSLVENAQSCLQEMPSDHVVNALTEKKLIGDCVVHLGVELGLSINSIKETIVNNPRDLYDRIHDLLIKWKTGKEPNMVAPTIYRLMVALKRVEAAEGLAFVMKTYGVEQNYKVSVVRVRVQAGERLFSSVSDEATGTASSSGFTKEEINFTKMGMIALNILADALYDLLKQDKPHLRSRFDCDITYLYSEHRKLNKHIPSNSSHRRCPPGPWGGNWLDIQNTDIAIGDDIERIRLTRNELQHSQLFKLDETRFKELCKIVSDLLKRFDHHNKPTRLYADGMNGILAKTISVKEVKSVENSISGMTIEVEIEH</sequence>
<dbReference type="PROSITE" id="PS50017">
    <property type="entry name" value="DEATH_DOMAIN"/>
    <property type="match status" value="1"/>
</dbReference>
<dbReference type="InterPro" id="IPR000488">
    <property type="entry name" value="Death_dom"/>
</dbReference>
<dbReference type="InterPro" id="IPR011029">
    <property type="entry name" value="DEATH-like_dom_sf"/>
</dbReference>
<dbReference type="SUPFAM" id="SSF52540">
    <property type="entry name" value="P-loop containing nucleoside triphosphate hydrolases"/>
    <property type="match status" value="1"/>
</dbReference>
<dbReference type="Proteomes" id="UP000596742">
    <property type="component" value="Unassembled WGS sequence"/>
</dbReference>
<proteinExistence type="predicted"/>
<reference evidence="3" key="1">
    <citation type="submission" date="2018-11" db="EMBL/GenBank/DDBJ databases">
        <authorList>
            <person name="Alioto T."/>
            <person name="Alioto T."/>
        </authorList>
    </citation>
    <scope>NUCLEOTIDE SEQUENCE</scope>
</reference>
<feature type="compositionally biased region" description="Basic and acidic residues" evidence="1">
    <location>
        <begin position="324"/>
        <end position="336"/>
    </location>
</feature>
<comment type="caution">
    <text evidence="3">The sequence shown here is derived from an EMBL/GenBank/DDBJ whole genome shotgun (WGS) entry which is preliminary data.</text>
</comment>
<gene>
    <name evidence="3" type="ORF">MGAL_10B061996</name>
</gene>
<dbReference type="Gene3D" id="3.40.50.300">
    <property type="entry name" value="P-loop containing nucleotide triphosphate hydrolases"/>
    <property type="match status" value="1"/>
</dbReference>
<evidence type="ECO:0000256" key="1">
    <source>
        <dbReference type="SAM" id="MobiDB-lite"/>
    </source>
</evidence>
<feature type="region of interest" description="Disordered" evidence="1">
    <location>
        <begin position="273"/>
        <end position="342"/>
    </location>
</feature>
<organism evidence="3 4">
    <name type="scientific">Mytilus galloprovincialis</name>
    <name type="common">Mediterranean mussel</name>
    <dbReference type="NCBI Taxonomy" id="29158"/>
    <lineage>
        <taxon>Eukaryota</taxon>
        <taxon>Metazoa</taxon>
        <taxon>Spiralia</taxon>
        <taxon>Lophotrochozoa</taxon>
        <taxon>Mollusca</taxon>
        <taxon>Bivalvia</taxon>
        <taxon>Autobranchia</taxon>
        <taxon>Pteriomorphia</taxon>
        <taxon>Mytilida</taxon>
        <taxon>Mytiloidea</taxon>
        <taxon>Mytilidae</taxon>
        <taxon>Mytilinae</taxon>
        <taxon>Mytilus</taxon>
    </lineage>
</organism>
<accession>A0A8B6F9R0</accession>
<evidence type="ECO:0000259" key="2">
    <source>
        <dbReference type="PROSITE" id="PS50017"/>
    </source>
</evidence>
<dbReference type="SUPFAM" id="SSF47986">
    <property type="entry name" value="DEATH domain"/>
    <property type="match status" value="2"/>
</dbReference>
<feature type="domain" description="Death" evidence="2">
    <location>
        <begin position="1014"/>
        <end position="1080"/>
    </location>
</feature>
<dbReference type="Gene3D" id="1.10.533.10">
    <property type="entry name" value="Death Domain, Fas"/>
    <property type="match status" value="2"/>
</dbReference>
<feature type="compositionally biased region" description="Polar residues" evidence="1">
    <location>
        <begin position="308"/>
        <end position="317"/>
    </location>
</feature>
<feature type="compositionally biased region" description="Polar residues" evidence="1">
    <location>
        <begin position="284"/>
        <end position="299"/>
    </location>
</feature>
<evidence type="ECO:0000313" key="4">
    <source>
        <dbReference type="Proteomes" id="UP000596742"/>
    </source>
</evidence>
<keyword evidence="4" id="KW-1185">Reference proteome</keyword>